<dbReference type="InterPro" id="IPR011701">
    <property type="entry name" value="MFS"/>
</dbReference>
<comment type="caution">
    <text evidence="10">The sequence shown here is derived from an EMBL/GenBank/DDBJ whole genome shotgun (WGS) entry which is preliminary data.</text>
</comment>
<dbReference type="PANTHER" id="PTHR23501">
    <property type="entry name" value="MAJOR FACILITATOR SUPERFAMILY"/>
    <property type="match status" value="1"/>
</dbReference>
<proteinExistence type="inferred from homology"/>
<feature type="transmembrane region" description="Helical" evidence="8">
    <location>
        <begin position="220"/>
        <end position="242"/>
    </location>
</feature>
<dbReference type="GO" id="GO:0005886">
    <property type="term" value="C:plasma membrane"/>
    <property type="evidence" value="ECO:0007669"/>
    <property type="project" value="TreeGrafter"/>
</dbReference>
<feature type="transmembrane region" description="Helical" evidence="8">
    <location>
        <begin position="421"/>
        <end position="441"/>
    </location>
</feature>
<organism evidence="10 11">
    <name type="scientific">Pyrrhoderma noxium</name>
    <dbReference type="NCBI Taxonomy" id="2282107"/>
    <lineage>
        <taxon>Eukaryota</taxon>
        <taxon>Fungi</taxon>
        <taxon>Dikarya</taxon>
        <taxon>Basidiomycota</taxon>
        <taxon>Agaricomycotina</taxon>
        <taxon>Agaricomycetes</taxon>
        <taxon>Hymenochaetales</taxon>
        <taxon>Hymenochaetaceae</taxon>
        <taxon>Pyrrhoderma</taxon>
    </lineage>
</organism>
<feature type="transmembrane region" description="Helical" evidence="8">
    <location>
        <begin position="254"/>
        <end position="271"/>
    </location>
</feature>
<evidence type="ECO:0000256" key="6">
    <source>
        <dbReference type="ARBA" id="ARBA00023136"/>
    </source>
</evidence>
<evidence type="ECO:0000256" key="4">
    <source>
        <dbReference type="ARBA" id="ARBA00022692"/>
    </source>
</evidence>
<feature type="compositionally biased region" description="Basic and acidic residues" evidence="7">
    <location>
        <begin position="525"/>
        <end position="547"/>
    </location>
</feature>
<dbReference type="STRING" id="2282107.A0A286URX5"/>
<evidence type="ECO:0000256" key="3">
    <source>
        <dbReference type="ARBA" id="ARBA00022448"/>
    </source>
</evidence>
<feature type="transmembrane region" description="Helical" evidence="8">
    <location>
        <begin position="495"/>
        <end position="517"/>
    </location>
</feature>
<feature type="transmembrane region" description="Helical" evidence="8">
    <location>
        <begin position="68"/>
        <end position="86"/>
    </location>
</feature>
<dbReference type="GO" id="GO:0022857">
    <property type="term" value="F:transmembrane transporter activity"/>
    <property type="evidence" value="ECO:0007669"/>
    <property type="project" value="InterPro"/>
</dbReference>
<evidence type="ECO:0000313" key="10">
    <source>
        <dbReference type="EMBL" id="PAV22299.1"/>
    </source>
</evidence>
<reference evidence="10 11" key="1">
    <citation type="journal article" date="2017" name="Mol. Ecol.">
        <title>Comparative and population genomic landscape of Phellinus noxius: A hypervariable fungus causing root rot in trees.</title>
        <authorList>
            <person name="Chung C.L."/>
            <person name="Lee T.J."/>
            <person name="Akiba M."/>
            <person name="Lee H.H."/>
            <person name="Kuo T.H."/>
            <person name="Liu D."/>
            <person name="Ke H.M."/>
            <person name="Yokoi T."/>
            <person name="Roa M.B."/>
            <person name="Lu M.J."/>
            <person name="Chang Y.Y."/>
            <person name="Ann P.J."/>
            <person name="Tsai J.N."/>
            <person name="Chen C.Y."/>
            <person name="Tzean S.S."/>
            <person name="Ota Y."/>
            <person name="Hattori T."/>
            <person name="Sahashi N."/>
            <person name="Liou R.F."/>
            <person name="Kikuchi T."/>
            <person name="Tsai I.J."/>
        </authorList>
    </citation>
    <scope>NUCLEOTIDE SEQUENCE [LARGE SCALE GENOMIC DNA]</scope>
    <source>
        <strain evidence="10 11">FFPRI411160</strain>
    </source>
</reference>
<evidence type="ECO:0000313" key="11">
    <source>
        <dbReference type="Proteomes" id="UP000217199"/>
    </source>
</evidence>
<feature type="compositionally biased region" description="Basic and acidic residues" evidence="7">
    <location>
        <begin position="559"/>
        <end position="569"/>
    </location>
</feature>
<dbReference type="Pfam" id="PF07690">
    <property type="entry name" value="MFS_1"/>
    <property type="match status" value="1"/>
</dbReference>
<accession>A0A286URX5</accession>
<dbReference type="FunFam" id="1.20.1720.10:FF:000013">
    <property type="entry name" value="Related to multidrug resistance proteins"/>
    <property type="match status" value="1"/>
</dbReference>
<dbReference type="GO" id="GO:0012505">
    <property type="term" value="C:endomembrane system"/>
    <property type="evidence" value="ECO:0007669"/>
    <property type="project" value="UniProtKB-SubCell"/>
</dbReference>
<dbReference type="Gene3D" id="1.20.1250.20">
    <property type="entry name" value="MFS general substrate transporter like domains"/>
    <property type="match status" value="1"/>
</dbReference>
<dbReference type="SUPFAM" id="SSF103473">
    <property type="entry name" value="MFS general substrate transporter"/>
    <property type="match status" value="1"/>
</dbReference>
<comment type="subcellular location">
    <subcellularLocation>
        <location evidence="1">Endomembrane system</location>
        <topology evidence="1">Multi-pass membrane protein</topology>
    </subcellularLocation>
</comment>
<feature type="compositionally biased region" description="Polar residues" evidence="7">
    <location>
        <begin position="573"/>
        <end position="586"/>
    </location>
</feature>
<keyword evidence="6 8" id="KW-0472">Membrane</keyword>
<evidence type="ECO:0000256" key="7">
    <source>
        <dbReference type="SAM" id="MobiDB-lite"/>
    </source>
</evidence>
<keyword evidence="5 8" id="KW-1133">Transmembrane helix</keyword>
<feature type="transmembrane region" description="Helical" evidence="8">
    <location>
        <begin position="387"/>
        <end position="409"/>
    </location>
</feature>
<dbReference type="PANTHER" id="PTHR23501:SF102">
    <property type="entry name" value="DRUG TRANSPORTER, PUTATIVE (AFU_ORTHOLOGUE AFUA_3G08530)-RELATED"/>
    <property type="match status" value="1"/>
</dbReference>
<feature type="transmembrane region" description="Helical" evidence="8">
    <location>
        <begin position="98"/>
        <end position="117"/>
    </location>
</feature>
<feature type="region of interest" description="Disordered" evidence="7">
    <location>
        <begin position="1"/>
        <end position="29"/>
    </location>
</feature>
<feature type="compositionally biased region" description="Polar residues" evidence="7">
    <location>
        <begin position="1"/>
        <end position="20"/>
    </location>
</feature>
<keyword evidence="11" id="KW-1185">Reference proteome</keyword>
<sequence>MDLEKQQAQGKSTGTSSSPATVPVPKAKPGAAWKANEQHVLPQNRLDQTIVATALPTIVAQLQGGKNYSWVGSAYLLGAATLSPLYGKLSDVTGRKPLLFTVVTVFLVASALCGAAQNMTWLIVCRAIQGIGGGGIFQLVQITISDIVSLEERGKYGGFLGSTWGIASVIGPLVGGAFTDHVSWRWCFWINLPTGGIAIIILFIFLNLNPHQGRPLRQHVAEFDFIGLGLIVSGVVCVLLGFNFSETSWSDPQTIALIVIGAVLLILGGINETLTKRSAIIPPRLFKTRTTTVILITCLLHAIAFFSTAYYLPIFFQVLGSSATGAGIRMIPFSLGSSLLSATSGILVSYIGRYRVVIWTGFALMTLGYGLMTMLDDTSKISERALYPLVTAVGTGCLFQIPLIALQAAMPLKDMATSTSTFMFVRQLGGTIGISIGQTIWASTLRRKAEKLTTISINTSASALVQSVKSLRTLYPDASEYHQVVHAYTGSIATIWLSLTPIVGVSFFLSLLIRAYTLKRKTIKQGKESGTDKKVPEDVEAGERGNELNDSNEIDDEKNESNTRKELERVGNGNATQNDISATNTAIDLHMQVSEKKL</sequence>
<evidence type="ECO:0000256" key="2">
    <source>
        <dbReference type="ARBA" id="ARBA00008335"/>
    </source>
</evidence>
<evidence type="ECO:0000259" key="9">
    <source>
        <dbReference type="PROSITE" id="PS50850"/>
    </source>
</evidence>
<evidence type="ECO:0000256" key="1">
    <source>
        <dbReference type="ARBA" id="ARBA00004127"/>
    </source>
</evidence>
<feature type="transmembrane region" description="Helical" evidence="8">
    <location>
        <begin position="356"/>
        <end position="375"/>
    </location>
</feature>
<dbReference type="InterPro" id="IPR036259">
    <property type="entry name" value="MFS_trans_sf"/>
</dbReference>
<gene>
    <name evidence="10" type="ORF">PNOK_0225600</name>
</gene>
<dbReference type="Proteomes" id="UP000217199">
    <property type="component" value="Unassembled WGS sequence"/>
</dbReference>
<comment type="similarity">
    <text evidence="2">Belongs to the major facilitator superfamily.</text>
</comment>
<feature type="transmembrane region" description="Helical" evidence="8">
    <location>
        <begin position="156"/>
        <end position="176"/>
    </location>
</feature>
<dbReference type="CDD" id="cd17502">
    <property type="entry name" value="MFS_Azr1_MDR_like"/>
    <property type="match status" value="1"/>
</dbReference>
<feature type="domain" description="Major facilitator superfamily (MFS) profile" evidence="9">
    <location>
        <begin position="1"/>
        <end position="518"/>
    </location>
</feature>
<dbReference type="InParanoid" id="A0A286URX5"/>
<dbReference type="AlphaFoldDB" id="A0A286URX5"/>
<dbReference type="OrthoDB" id="10021397at2759"/>
<evidence type="ECO:0000256" key="5">
    <source>
        <dbReference type="ARBA" id="ARBA00022989"/>
    </source>
</evidence>
<evidence type="ECO:0000256" key="8">
    <source>
        <dbReference type="SAM" id="Phobius"/>
    </source>
</evidence>
<name>A0A286URX5_9AGAM</name>
<feature type="transmembrane region" description="Helical" evidence="8">
    <location>
        <begin position="188"/>
        <end position="208"/>
    </location>
</feature>
<feature type="region of interest" description="Disordered" evidence="7">
    <location>
        <begin position="525"/>
        <end position="586"/>
    </location>
</feature>
<dbReference type="PROSITE" id="PS50850">
    <property type="entry name" value="MFS"/>
    <property type="match status" value="1"/>
</dbReference>
<keyword evidence="3" id="KW-0813">Transport</keyword>
<dbReference type="FunCoup" id="A0A286URX5">
    <property type="interactions" value="15"/>
</dbReference>
<feature type="transmembrane region" description="Helical" evidence="8">
    <location>
        <begin position="292"/>
        <end position="311"/>
    </location>
</feature>
<dbReference type="Gene3D" id="1.20.1720.10">
    <property type="entry name" value="Multidrug resistance protein D"/>
    <property type="match status" value="1"/>
</dbReference>
<feature type="transmembrane region" description="Helical" evidence="8">
    <location>
        <begin position="331"/>
        <end position="351"/>
    </location>
</feature>
<keyword evidence="4 8" id="KW-0812">Transmembrane</keyword>
<dbReference type="EMBL" id="NBII01000002">
    <property type="protein sequence ID" value="PAV22299.1"/>
    <property type="molecule type" value="Genomic_DNA"/>
</dbReference>
<dbReference type="InterPro" id="IPR020846">
    <property type="entry name" value="MFS_dom"/>
</dbReference>
<protein>
    <submittedName>
        <fullName evidence="10">MFS general substrate transporter</fullName>
    </submittedName>
</protein>